<reference evidence="1 2" key="1">
    <citation type="journal article" date="2010" name="BMC Genomics">
        <title>Genome analysis and comparative genomics of a Giardia intestinalis assemblage E isolate.</title>
        <authorList>
            <person name="Jerlstrom-Hultqvist J."/>
            <person name="Franzen O."/>
            <person name="Ankarklev J."/>
            <person name="Xu F."/>
            <person name="Nohynkova E."/>
            <person name="Andersson J.O."/>
            <person name="Svard S.G."/>
            <person name="Andersson B."/>
        </authorList>
    </citation>
    <scope>NUCLEOTIDE SEQUENCE [LARGE SCALE GENOMIC DNA]</scope>
    <source>
        <strain evidence="1 2">P15</strain>
    </source>
</reference>
<name>E1F150_GIAIA</name>
<gene>
    <name evidence="1" type="ORF">GLP15_2295</name>
</gene>
<organism evidence="1 2">
    <name type="scientific">Giardia intestinalis (strain P15)</name>
    <name type="common">Giardia lamblia</name>
    <dbReference type="NCBI Taxonomy" id="658858"/>
    <lineage>
        <taxon>Eukaryota</taxon>
        <taxon>Metamonada</taxon>
        <taxon>Diplomonadida</taxon>
        <taxon>Hexamitidae</taxon>
        <taxon>Giardiinae</taxon>
        <taxon>Giardia</taxon>
    </lineage>
</organism>
<protein>
    <submittedName>
        <fullName evidence="1">Uncharacterized protein</fullName>
    </submittedName>
</protein>
<dbReference type="Proteomes" id="UP000008974">
    <property type="component" value="Unassembled WGS sequence"/>
</dbReference>
<dbReference type="EMBL" id="ACVC01000119">
    <property type="protein sequence ID" value="EFO63769.1"/>
    <property type="molecule type" value="Genomic_DNA"/>
</dbReference>
<dbReference type="VEuPathDB" id="GiardiaDB:GLP15_2295"/>
<comment type="caution">
    <text evidence="1">The sequence shown here is derived from an EMBL/GenBank/DDBJ whole genome shotgun (WGS) entry which is preliminary data.</text>
</comment>
<accession>E1F150</accession>
<dbReference type="AlphaFoldDB" id="E1F150"/>
<evidence type="ECO:0000313" key="2">
    <source>
        <dbReference type="Proteomes" id="UP000008974"/>
    </source>
</evidence>
<dbReference type="OMA" id="HELEICG"/>
<evidence type="ECO:0000313" key="1">
    <source>
        <dbReference type="EMBL" id="EFO63769.1"/>
    </source>
</evidence>
<dbReference type="OrthoDB" id="10256673at2759"/>
<proteinExistence type="predicted"/>
<sequence length="555" mass="63330">MSFTYLSPEELVEQYRCGTERGSVKALHDAEERRRQQVMWRRIGSQVRRDDVAITACMSQLRGLKLQTVHYLDVLNSTTAAIADLEAKIHLLSLRSKSIKNQLYSDPPRSSARRPYSSSFVTDRDKLRSNMTHDWRMRECVGFVPHSPPSQSKYSLSWKEAHSSGQLAQMTCEDSFYDSPSEECEARMCALAGNLTHDSTASIRPSRHRRLRASATRPHPNSRLFDPVAFDEFDYLRRQTSALPPINDPVSLHAAHAEEENAASRTSLYSGTLHLNETPSSKPSPKDPRQLRKNLLTVIDKYRSGCTYSLISLFPPLDKLYQLFADAQPALSAIKSSIMIGVTLFKVAEFVRELLNSSPFYTFVLALEPVDLPRLPASLAEARSILEGDGAPSCGDSNIYNTVNLMVSLRMYVRAHWFDSVQSSYGNFLHRYYLKFLQINSMSRVTVPLWPQYKRVRLFNAEKHLLRDGELDFSFLYAILSTFAILHELRILPVQRATYGYHELEICGHAIEHGTISQPSGGATRYTCIWPAWVDRYNNTYIESRFRKHRPAQFS</sequence>